<dbReference type="EMBL" id="JADGKB010000260">
    <property type="protein sequence ID" value="KAJ3250444.1"/>
    <property type="molecule type" value="Genomic_DNA"/>
</dbReference>
<dbReference type="Gene3D" id="2.60.40.10">
    <property type="entry name" value="Immunoglobulins"/>
    <property type="match status" value="1"/>
</dbReference>
<evidence type="ECO:0000256" key="4">
    <source>
        <dbReference type="RuleBase" id="RU000509"/>
    </source>
</evidence>
<dbReference type="CDD" id="cd05467">
    <property type="entry name" value="CBM20"/>
    <property type="match status" value="1"/>
</dbReference>
<protein>
    <recommendedName>
        <fullName evidence="4">Beta-amylase</fullName>
        <ecNumber evidence="4">3.2.1.2</ecNumber>
    </recommendedName>
</protein>
<proteinExistence type="inferred from homology"/>
<keyword evidence="7" id="KW-1185">Reference proteome</keyword>
<dbReference type="GO" id="GO:2001070">
    <property type="term" value="F:starch binding"/>
    <property type="evidence" value="ECO:0007669"/>
    <property type="project" value="InterPro"/>
</dbReference>
<keyword evidence="3 4" id="KW-0624">Polysaccharide degradation</keyword>
<evidence type="ECO:0000256" key="1">
    <source>
        <dbReference type="ARBA" id="ARBA00005652"/>
    </source>
</evidence>
<evidence type="ECO:0000313" key="6">
    <source>
        <dbReference type="EMBL" id="KAJ3250444.1"/>
    </source>
</evidence>
<accession>A0AAD5UCH4</accession>
<dbReference type="EC" id="3.2.1.2" evidence="4"/>
<keyword evidence="2 4" id="KW-0119">Carbohydrate metabolism</keyword>
<keyword evidence="4" id="KW-0378">Hydrolase</keyword>
<sequence length="419" mass="43812">AFAGNFASKTNSIPRIDLSAGSAGELKYPSYSNPAAGYPTRGRFQAYSNAAVSDFRTWALAKYNNDSAQVAAAWSGYTNGKPVQSASDILPPCQVTTQALSSGVCAGRNTADDFYSSGYKSQYGQDFAQWYQGTLVKHAGRIAAAAHSRFDSVFGIPLNIKIAGVHWRYFDPVEPHSAERSAGYWDYSSLLQGLKGLGVGVTFTAIEMADNNVAGVYSGANTLAKAFFQTAASLGVQNLGGENALSFGSDTSSYGRIQNIITSYPLAGFTLLRYPDLINGAGSTFQQYVASLQYPAHPIHPGPVPTVTVNPQPTPTTAPGSGVSITVTGVSTQIGQSVKIAGNVSQLGNWNAANALPLSAGNCNGSVCVWTGSVSIPIGTQVQWKVIVTSSSGTLWECGNNNVLTVSSTSAINTGATFC</sequence>
<feature type="domain" description="CBM20" evidence="5">
    <location>
        <begin position="315"/>
        <end position="419"/>
    </location>
</feature>
<dbReference type="GO" id="GO:0000272">
    <property type="term" value="P:polysaccharide catabolic process"/>
    <property type="evidence" value="ECO:0007669"/>
    <property type="project" value="UniProtKB-KW"/>
</dbReference>
<dbReference type="PANTHER" id="PTHR31352">
    <property type="entry name" value="BETA-AMYLASE 1, CHLOROPLASTIC"/>
    <property type="match status" value="1"/>
</dbReference>
<comment type="caution">
    <text evidence="6">The sequence shown here is derived from an EMBL/GenBank/DDBJ whole genome shotgun (WGS) entry which is preliminary data.</text>
</comment>
<reference evidence="6" key="1">
    <citation type="submission" date="2020-05" db="EMBL/GenBank/DDBJ databases">
        <title>Phylogenomic resolution of chytrid fungi.</title>
        <authorList>
            <person name="Stajich J.E."/>
            <person name="Amses K."/>
            <person name="Simmons R."/>
            <person name="Seto K."/>
            <person name="Myers J."/>
            <person name="Bonds A."/>
            <person name="Quandt C.A."/>
            <person name="Barry K."/>
            <person name="Liu P."/>
            <person name="Grigoriev I."/>
            <person name="Longcore J.E."/>
            <person name="James T.Y."/>
        </authorList>
    </citation>
    <scope>NUCLEOTIDE SEQUENCE</scope>
    <source>
        <strain evidence="6">PLAUS21</strain>
    </source>
</reference>
<dbReference type="PROSITE" id="PS51166">
    <property type="entry name" value="CBM20"/>
    <property type="match status" value="1"/>
</dbReference>
<dbReference type="InterPro" id="IPR017853">
    <property type="entry name" value="GH"/>
</dbReference>
<dbReference type="SMART" id="SM01065">
    <property type="entry name" value="CBM_2"/>
    <property type="match status" value="1"/>
</dbReference>
<dbReference type="InterPro" id="IPR001554">
    <property type="entry name" value="Glyco_hydro_14"/>
</dbReference>
<dbReference type="SUPFAM" id="SSF49452">
    <property type="entry name" value="Starch-binding domain-like"/>
    <property type="match status" value="1"/>
</dbReference>
<dbReference type="GO" id="GO:0016161">
    <property type="term" value="F:beta-amylase activity"/>
    <property type="evidence" value="ECO:0007669"/>
    <property type="project" value="UniProtKB-EC"/>
</dbReference>
<keyword evidence="4" id="KW-0326">Glycosidase</keyword>
<evidence type="ECO:0000313" key="7">
    <source>
        <dbReference type="Proteomes" id="UP001210925"/>
    </source>
</evidence>
<evidence type="ECO:0000259" key="5">
    <source>
        <dbReference type="PROSITE" id="PS51166"/>
    </source>
</evidence>
<dbReference type="SUPFAM" id="SSF51445">
    <property type="entry name" value="(Trans)glycosidases"/>
    <property type="match status" value="1"/>
</dbReference>
<dbReference type="PANTHER" id="PTHR31352:SF1">
    <property type="entry name" value="BETA-AMYLASE 3, CHLOROPLASTIC"/>
    <property type="match status" value="1"/>
</dbReference>
<evidence type="ECO:0000256" key="3">
    <source>
        <dbReference type="ARBA" id="ARBA00023326"/>
    </source>
</evidence>
<dbReference type="InterPro" id="IPR013784">
    <property type="entry name" value="Carb-bd-like_fold"/>
</dbReference>
<dbReference type="AlphaFoldDB" id="A0AAD5UCH4"/>
<dbReference type="InterPro" id="IPR013783">
    <property type="entry name" value="Ig-like_fold"/>
</dbReference>
<comment type="similarity">
    <text evidence="1 4">Belongs to the glycosyl hydrolase 14 family.</text>
</comment>
<evidence type="ECO:0000256" key="2">
    <source>
        <dbReference type="ARBA" id="ARBA00023277"/>
    </source>
</evidence>
<organism evidence="6 7">
    <name type="scientific">Boothiomyces macroporosus</name>
    <dbReference type="NCBI Taxonomy" id="261099"/>
    <lineage>
        <taxon>Eukaryota</taxon>
        <taxon>Fungi</taxon>
        <taxon>Fungi incertae sedis</taxon>
        <taxon>Chytridiomycota</taxon>
        <taxon>Chytridiomycota incertae sedis</taxon>
        <taxon>Chytridiomycetes</taxon>
        <taxon>Rhizophydiales</taxon>
        <taxon>Terramycetaceae</taxon>
        <taxon>Boothiomyces</taxon>
    </lineage>
</organism>
<comment type="catalytic activity">
    <reaction evidence="4">
        <text>Hydrolysis of (1-&gt;4)-alpha-D-glucosidic linkages in polysaccharides so as to remove successive maltose units from the non-reducing ends of the chains.</text>
        <dbReference type="EC" id="3.2.1.2"/>
    </reaction>
</comment>
<dbReference type="Gene3D" id="3.20.20.80">
    <property type="entry name" value="Glycosidases"/>
    <property type="match status" value="1"/>
</dbReference>
<dbReference type="InterPro" id="IPR002044">
    <property type="entry name" value="CBM20"/>
</dbReference>
<feature type="non-terminal residue" evidence="6">
    <location>
        <position position="1"/>
    </location>
</feature>
<dbReference type="Pfam" id="PF00686">
    <property type="entry name" value="CBM_20"/>
    <property type="match status" value="1"/>
</dbReference>
<dbReference type="Proteomes" id="UP001210925">
    <property type="component" value="Unassembled WGS sequence"/>
</dbReference>
<dbReference type="Pfam" id="PF01373">
    <property type="entry name" value="Glyco_hydro_14"/>
    <property type="match status" value="1"/>
</dbReference>
<name>A0AAD5UCH4_9FUNG</name>
<gene>
    <name evidence="6" type="ORF">HK103_003540</name>
</gene>